<evidence type="ECO:0000313" key="8">
    <source>
        <dbReference type="EMBL" id="MDM1047684.1"/>
    </source>
</evidence>
<dbReference type="Pfam" id="PF14322">
    <property type="entry name" value="SusD-like_3"/>
    <property type="match status" value="1"/>
</dbReference>
<reference evidence="8" key="1">
    <citation type="submission" date="2020-06" db="EMBL/GenBank/DDBJ databases">
        <authorList>
            <person name="Dong N."/>
        </authorList>
    </citation>
    <scope>NUCLEOTIDE SEQUENCE</scope>
    <source>
        <strain evidence="8">R1692</strain>
    </source>
</reference>
<dbReference type="EMBL" id="JACAGK010000011">
    <property type="protein sequence ID" value="MDM1047684.1"/>
    <property type="molecule type" value="Genomic_DNA"/>
</dbReference>
<gene>
    <name evidence="8" type="ORF">HX018_05445</name>
</gene>
<feature type="domain" description="SusD-like N-terminal" evidence="7">
    <location>
        <begin position="87"/>
        <end position="232"/>
    </location>
</feature>
<evidence type="ECO:0000256" key="4">
    <source>
        <dbReference type="ARBA" id="ARBA00023136"/>
    </source>
</evidence>
<comment type="subcellular location">
    <subcellularLocation>
        <location evidence="1">Cell outer membrane</location>
    </subcellularLocation>
</comment>
<evidence type="ECO:0000259" key="6">
    <source>
        <dbReference type="Pfam" id="PF07980"/>
    </source>
</evidence>
<protein>
    <submittedName>
        <fullName evidence="8">RagB/SusD family nutrient uptake outer membrane protein</fullName>
    </submittedName>
</protein>
<evidence type="ECO:0000256" key="3">
    <source>
        <dbReference type="ARBA" id="ARBA00022729"/>
    </source>
</evidence>
<dbReference type="SUPFAM" id="SSF48452">
    <property type="entry name" value="TPR-like"/>
    <property type="match status" value="1"/>
</dbReference>
<dbReference type="Proteomes" id="UP001170954">
    <property type="component" value="Unassembled WGS sequence"/>
</dbReference>
<evidence type="ECO:0000313" key="9">
    <source>
        <dbReference type="Proteomes" id="UP001170954"/>
    </source>
</evidence>
<keyword evidence="3" id="KW-0732">Signal</keyword>
<evidence type="ECO:0000256" key="2">
    <source>
        <dbReference type="ARBA" id="ARBA00006275"/>
    </source>
</evidence>
<dbReference type="Gene3D" id="1.25.40.390">
    <property type="match status" value="1"/>
</dbReference>
<comment type="similarity">
    <text evidence="2">Belongs to the SusD family.</text>
</comment>
<name>A0ABT7NKF6_9SPHI</name>
<dbReference type="InterPro" id="IPR033985">
    <property type="entry name" value="SusD-like_N"/>
</dbReference>
<dbReference type="RefSeq" id="WP_286650713.1">
    <property type="nucleotide sequence ID" value="NZ_JACAGK010000011.1"/>
</dbReference>
<feature type="domain" description="RagB/SusD" evidence="6">
    <location>
        <begin position="307"/>
        <end position="569"/>
    </location>
</feature>
<dbReference type="InterPro" id="IPR011990">
    <property type="entry name" value="TPR-like_helical_dom_sf"/>
</dbReference>
<keyword evidence="4" id="KW-0472">Membrane</keyword>
<reference evidence="8" key="2">
    <citation type="journal article" date="2022" name="Sci. Total Environ.">
        <title>Prevalence, transmission, and molecular epidemiology of tet(X)-positive bacteria among humans, animals, and environmental niches in China: An epidemiological, and genomic-based study.</title>
        <authorList>
            <person name="Dong N."/>
            <person name="Zeng Y."/>
            <person name="Cai C."/>
            <person name="Sun C."/>
            <person name="Lu J."/>
            <person name="Liu C."/>
            <person name="Zhou H."/>
            <person name="Sun Q."/>
            <person name="Shu L."/>
            <person name="Wang H."/>
            <person name="Wang Y."/>
            <person name="Wang S."/>
            <person name="Wu C."/>
            <person name="Chan E.W."/>
            <person name="Chen G."/>
            <person name="Shen Z."/>
            <person name="Chen S."/>
            <person name="Zhang R."/>
        </authorList>
    </citation>
    <scope>NUCLEOTIDE SEQUENCE</scope>
    <source>
        <strain evidence="8">R1692</strain>
    </source>
</reference>
<comment type="caution">
    <text evidence="8">The sequence shown here is derived from an EMBL/GenBank/DDBJ whole genome shotgun (WGS) entry which is preliminary data.</text>
</comment>
<keyword evidence="9" id="KW-1185">Reference proteome</keyword>
<accession>A0ABT7NKF6</accession>
<sequence length="569" mass="64265">MKQLHIKIVAFLLLLQGTGCSSFLDRDIVTSLQEKDVLPSYTYARNRVTAVYSMLRAGFNEIDGAMIASAGDEAEHTLETSSIHRFHTGEWDAFSNPDNVWGNHYQAIRLANQYLATKDEIDLDYLKHNPAQQATYEAYLAELKRWENEVRFLRAYFHFELLKRYGGVPIVTKVYELGDDASGIKRNTFAEVVQFIVDECDAIAPDLPVITADADLGRATRGAALALKSRALLYAASDLYNNTSWAGGYAHPEYIAMPNGDRTARWQAAANAAKAVIDLAGANYALHNSYQTLFRTFNSSEIIFTRRQAANNTFEIANYPIGYDRGQSGTTPSANLVDMFEVKVNTTTTVPFDWNNPAHAANPYANRDPRLAFNVLTNNTSFKGRNVEIWTGGLDGKGRDQATRTGYYLRKYVDPNINLVNNTTSVHTWIFIRLGEIYLNYAEAINEADLGNTEIAKDYVDRIRQRPTVAMPALPTGLTQEQMREHIRQERQVELAFEGHRIWDVRRWMIATATLGTSLKGVDITRVGTDFTYTPVTVESRTFQPKMYFYPIPQQELQKLDGTPQNPLW</sequence>
<organism evidence="8 9">
    <name type="scientific">Sphingobacterium hotanense</name>
    <dbReference type="NCBI Taxonomy" id="649196"/>
    <lineage>
        <taxon>Bacteria</taxon>
        <taxon>Pseudomonadati</taxon>
        <taxon>Bacteroidota</taxon>
        <taxon>Sphingobacteriia</taxon>
        <taxon>Sphingobacteriales</taxon>
        <taxon>Sphingobacteriaceae</taxon>
        <taxon>Sphingobacterium</taxon>
    </lineage>
</organism>
<evidence type="ECO:0000256" key="1">
    <source>
        <dbReference type="ARBA" id="ARBA00004442"/>
    </source>
</evidence>
<dbReference type="Pfam" id="PF07980">
    <property type="entry name" value="SusD_RagB"/>
    <property type="match status" value="1"/>
</dbReference>
<keyword evidence="5" id="KW-0998">Cell outer membrane</keyword>
<evidence type="ECO:0000259" key="7">
    <source>
        <dbReference type="Pfam" id="PF14322"/>
    </source>
</evidence>
<proteinExistence type="inferred from homology"/>
<dbReference type="InterPro" id="IPR012944">
    <property type="entry name" value="SusD_RagB_dom"/>
</dbReference>
<evidence type="ECO:0000256" key="5">
    <source>
        <dbReference type="ARBA" id="ARBA00023237"/>
    </source>
</evidence>